<evidence type="ECO:0000313" key="3">
    <source>
        <dbReference type="EMBL" id="CAH1449623.1"/>
    </source>
</evidence>
<keyword evidence="1" id="KW-0175">Coiled coil</keyword>
<dbReference type="Proteomes" id="UP001157418">
    <property type="component" value="Unassembled WGS sequence"/>
</dbReference>
<organism evidence="3 4">
    <name type="scientific">Lactuca virosa</name>
    <dbReference type="NCBI Taxonomy" id="75947"/>
    <lineage>
        <taxon>Eukaryota</taxon>
        <taxon>Viridiplantae</taxon>
        <taxon>Streptophyta</taxon>
        <taxon>Embryophyta</taxon>
        <taxon>Tracheophyta</taxon>
        <taxon>Spermatophyta</taxon>
        <taxon>Magnoliopsida</taxon>
        <taxon>eudicotyledons</taxon>
        <taxon>Gunneridae</taxon>
        <taxon>Pentapetalae</taxon>
        <taxon>asterids</taxon>
        <taxon>campanulids</taxon>
        <taxon>Asterales</taxon>
        <taxon>Asteraceae</taxon>
        <taxon>Cichorioideae</taxon>
        <taxon>Cichorieae</taxon>
        <taxon>Lactucinae</taxon>
        <taxon>Lactuca</taxon>
    </lineage>
</organism>
<evidence type="ECO:0000313" key="4">
    <source>
        <dbReference type="Proteomes" id="UP001157418"/>
    </source>
</evidence>
<dbReference type="AlphaFoldDB" id="A0AAU9PI87"/>
<sequence length="145" mass="15670">MAKPTGSGLGSSSRSRSRSISYTSSSAPSPKKSSDDEPTPGRSPPPQSNDASPPPSFVTYKARIQSLVKDSNRHEEAIEIPYHCLGAVEIHKRTHEARITELELEAQVLHQRIEVAKATKARIEAAEAAKQRANAIKAILVSLFG</sequence>
<comment type="caution">
    <text evidence="3">The sequence shown here is derived from an EMBL/GenBank/DDBJ whole genome shotgun (WGS) entry which is preliminary data.</text>
</comment>
<dbReference type="EMBL" id="CAKMRJ010005634">
    <property type="protein sequence ID" value="CAH1449623.1"/>
    <property type="molecule type" value="Genomic_DNA"/>
</dbReference>
<reference evidence="3 4" key="1">
    <citation type="submission" date="2022-01" db="EMBL/GenBank/DDBJ databases">
        <authorList>
            <person name="Xiong W."/>
            <person name="Schranz E."/>
        </authorList>
    </citation>
    <scope>NUCLEOTIDE SEQUENCE [LARGE SCALE GENOMIC DNA]</scope>
</reference>
<feature type="coiled-coil region" evidence="1">
    <location>
        <begin position="92"/>
        <end position="136"/>
    </location>
</feature>
<feature type="compositionally biased region" description="Low complexity" evidence="2">
    <location>
        <begin position="1"/>
        <end position="31"/>
    </location>
</feature>
<evidence type="ECO:0000256" key="2">
    <source>
        <dbReference type="SAM" id="MobiDB-lite"/>
    </source>
</evidence>
<evidence type="ECO:0000256" key="1">
    <source>
        <dbReference type="SAM" id="Coils"/>
    </source>
</evidence>
<accession>A0AAU9PI87</accession>
<proteinExistence type="predicted"/>
<protein>
    <submittedName>
        <fullName evidence="3">Uncharacterized protein</fullName>
    </submittedName>
</protein>
<keyword evidence="4" id="KW-1185">Reference proteome</keyword>
<name>A0AAU9PI87_9ASTR</name>
<feature type="region of interest" description="Disordered" evidence="2">
    <location>
        <begin position="1"/>
        <end position="57"/>
    </location>
</feature>
<feature type="compositionally biased region" description="Pro residues" evidence="2">
    <location>
        <begin position="41"/>
        <end position="56"/>
    </location>
</feature>
<gene>
    <name evidence="3" type="ORF">LVIROSA_LOCUS35097</name>
</gene>